<protein>
    <submittedName>
        <fullName evidence="1">Uncharacterized protein</fullName>
    </submittedName>
</protein>
<evidence type="ECO:0000313" key="2">
    <source>
        <dbReference type="Proteomes" id="UP000796880"/>
    </source>
</evidence>
<evidence type="ECO:0000313" key="1">
    <source>
        <dbReference type="EMBL" id="KAF3455330.1"/>
    </source>
</evidence>
<sequence length="86" mass="10162">MEDAKSDVVNPTIETTKIYSDEIDADHIDHVDDFYCKDNSDGVDNNLIIENEYENEMKKAESWAKHKWNIKHSEEFFIEAEKLERP</sequence>
<keyword evidence="2" id="KW-1185">Reference proteome</keyword>
<organism evidence="1 2">
    <name type="scientific">Rhamnella rubrinervis</name>
    <dbReference type="NCBI Taxonomy" id="2594499"/>
    <lineage>
        <taxon>Eukaryota</taxon>
        <taxon>Viridiplantae</taxon>
        <taxon>Streptophyta</taxon>
        <taxon>Embryophyta</taxon>
        <taxon>Tracheophyta</taxon>
        <taxon>Spermatophyta</taxon>
        <taxon>Magnoliopsida</taxon>
        <taxon>eudicotyledons</taxon>
        <taxon>Gunneridae</taxon>
        <taxon>Pentapetalae</taxon>
        <taxon>rosids</taxon>
        <taxon>fabids</taxon>
        <taxon>Rosales</taxon>
        <taxon>Rhamnaceae</taxon>
        <taxon>rhamnoid group</taxon>
        <taxon>Rhamneae</taxon>
        <taxon>Rhamnella</taxon>
    </lineage>
</organism>
<dbReference type="EMBL" id="VOIH02000002">
    <property type="protein sequence ID" value="KAF3455330.1"/>
    <property type="molecule type" value="Genomic_DNA"/>
</dbReference>
<dbReference type="Proteomes" id="UP000796880">
    <property type="component" value="Unassembled WGS sequence"/>
</dbReference>
<name>A0A8K0MRY1_9ROSA</name>
<dbReference type="AlphaFoldDB" id="A0A8K0MRY1"/>
<accession>A0A8K0MRY1</accession>
<comment type="caution">
    <text evidence="1">The sequence shown here is derived from an EMBL/GenBank/DDBJ whole genome shotgun (WGS) entry which is preliminary data.</text>
</comment>
<proteinExistence type="predicted"/>
<gene>
    <name evidence="1" type="ORF">FNV43_RR05778</name>
</gene>
<reference evidence="1" key="1">
    <citation type="submission" date="2020-03" db="EMBL/GenBank/DDBJ databases">
        <title>A high-quality chromosome-level genome assembly of a woody plant with both climbing and erect habits, Rhamnella rubrinervis.</title>
        <authorList>
            <person name="Lu Z."/>
            <person name="Yang Y."/>
            <person name="Zhu X."/>
            <person name="Sun Y."/>
        </authorList>
    </citation>
    <scope>NUCLEOTIDE SEQUENCE</scope>
    <source>
        <strain evidence="1">BYM</strain>
        <tissue evidence="1">Leaf</tissue>
    </source>
</reference>